<proteinExistence type="predicted"/>
<dbReference type="GO" id="GO:0005576">
    <property type="term" value="C:extracellular region"/>
    <property type="evidence" value="ECO:0007669"/>
    <property type="project" value="UniProtKB-SubCell"/>
</dbReference>
<keyword evidence="6" id="KW-1185">Reference proteome</keyword>
<evidence type="ECO:0000313" key="6">
    <source>
        <dbReference type="Proteomes" id="UP000019132"/>
    </source>
</evidence>
<evidence type="ECO:0000256" key="1">
    <source>
        <dbReference type="ARBA" id="ARBA00004340"/>
    </source>
</evidence>
<dbReference type="GO" id="GO:0043657">
    <property type="term" value="C:host cell"/>
    <property type="evidence" value="ECO:0007669"/>
    <property type="project" value="UniProtKB-SubCell"/>
</dbReference>
<dbReference type="Pfam" id="PF20147">
    <property type="entry name" value="Crinkler"/>
    <property type="match status" value="1"/>
</dbReference>
<protein>
    <recommendedName>
        <fullName evidence="4">Crinkler effector protein N-terminal domain-containing protein</fullName>
    </recommendedName>
</protein>
<dbReference type="OMA" id="CRITCDA"/>
<reference evidence="6" key="2">
    <citation type="submission" date="2010-04" db="EMBL/GenBank/DDBJ databases">
        <authorList>
            <person name="Buell R."/>
            <person name="Hamilton J."/>
            <person name="Hostetler J."/>
        </authorList>
    </citation>
    <scope>NUCLEOTIDE SEQUENCE [LARGE SCALE GENOMIC DNA]</scope>
    <source>
        <strain evidence="6">DAOM:BR144</strain>
    </source>
</reference>
<comment type="subcellular location">
    <subcellularLocation>
        <location evidence="1">Host cell</location>
    </subcellularLocation>
    <subcellularLocation>
        <location evidence="2">Secreted</location>
    </subcellularLocation>
</comment>
<reference evidence="6" key="1">
    <citation type="journal article" date="2010" name="Genome Biol.">
        <title>Genome sequence of the necrotrophic plant pathogen Pythium ultimum reveals original pathogenicity mechanisms and effector repertoire.</title>
        <authorList>
            <person name="Levesque C.A."/>
            <person name="Brouwer H."/>
            <person name="Cano L."/>
            <person name="Hamilton J.P."/>
            <person name="Holt C."/>
            <person name="Huitema E."/>
            <person name="Raffaele S."/>
            <person name="Robideau G.P."/>
            <person name="Thines M."/>
            <person name="Win J."/>
            <person name="Zerillo M.M."/>
            <person name="Beakes G.W."/>
            <person name="Boore J.L."/>
            <person name="Busam D."/>
            <person name="Dumas B."/>
            <person name="Ferriera S."/>
            <person name="Fuerstenberg S.I."/>
            <person name="Gachon C.M."/>
            <person name="Gaulin E."/>
            <person name="Govers F."/>
            <person name="Grenville-Briggs L."/>
            <person name="Horner N."/>
            <person name="Hostetler J."/>
            <person name="Jiang R.H."/>
            <person name="Johnson J."/>
            <person name="Krajaejun T."/>
            <person name="Lin H."/>
            <person name="Meijer H.J."/>
            <person name="Moore B."/>
            <person name="Morris P."/>
            <person name="Phuntmart V."/>
            <person name="Puiu D."/>
            <person name="Shetty J."/>
            <person name="Stajich J.E."/>
            <person name="Tripathy S."/>
            <person name="Wawra S."/>
            <person name="van West P."/>
            <person name="Whitty B.R."/>
            <person name="Coutinho P.M."/>
            <person name="Henrissat B."/>
            <person name="Martin F."/>
            <person name="Thomas P.D."/>
            <person name="Tyler B.M."/>
            <person name="De Vries R.P."/>
            <person name="Kamoun S."/>
            <person name="Yandell M."/>
            <person name="Tisserat N."/>
            <person name="Buell C.R."/>
        </authorList>
    </citation>
    <scope>NUCLEOTIDE SEQUENCE</scope>
    <source>
        <strain evidence="6">DAOM:BR144</strain>
    </source>
</reference>
<feature type="domain" description="Crinkler effector protein N-terminal" evidence="4">
    <location>
        <begin position="2"/>
        <end position="54"/>
    </location>
</feature>
<accession>K3WIH7</accession>
<dbReference type="InterPro" id="IPR045379">
    <property type="entry name" value="Crinkler_N"/>
</dbReference>
<dbReference type="EMBL" id="GL376631">
    <property type="status" value="NOT_ANNOTATED_CDS"/>
    <property type="molecule type" value="Genomic_DNA"/>
</dbReference>
<keyword evidence="3" id="KW-0964">Secreted</keyword>
<name>K3WIH7_GLOUD</name>
<dbReference type="AlphaFoldDB" id="K3WIH7"/>
<reference evidence="5" key="3">
    <citation type="submission" date="2015-02" db="UniProtKB">
        <authorList>
            <consortium name="EnsemblProtists"/>
        </authorList>
    </citation>
    <scope>IDENTIFICATION</scope>
    <source>
        <strain evidence="5">DAOM BR144</strain>
    </source>
</reference>
<dbReference type="Proteomes" id="UP000019132">
    <property type="component" value="Unassembled WGS sequence"/>
</dbReference>
<evidence type="ECO:0000259" key="4">
    <source>
        <dbReference type="Pfam" id="PF20147"/>
    </source>
</evidence>
<dbReference type="EnsemblProtists" id="PYU1_T004769">
    <property type="protein sequence ID" value="PYU1_T004769"/>
    <property type="gene ID" value="PYU1_G004758"/>
</dbReference>
<evidence type="ECO:0000256" key="3">
    <source>
        <dbReference type="ARBA" id="ARBA00022525"/>
    </source>
</evidence>
<organism evidence="5 6">
    <name type="scientific">Globisporangium ultimum (strain ATCC 200006 / CBS 805.95 / DAOM BR144)</name>
    <name type="common">Pythium ultimum</name>
    <dbReference type="NCBI Taxonomy" id="431595"/>
    <lineage>
        <taxon>Eukaryota</taxon>
        <taxon>Sar</taxon>
        <taxon>Stramenopiles</taxon>
        <taxon>Oomycota</taxon>
        <taxon>Peronosporomycetes</taxon>
        <taxon>Pythiales</taxon>
        <taxon>Pythiaceae</taxon>
        <taxon>Globisporangium</taxon>
    </lineage>
</organism>
<dbReference type="HOGENOM" id="CLU_114740_2_0_1"/>
<evidence type="ECO:0000313" key="5">
    <source>
        <dbReference type="EnsemblProtists" id="PYU1_T004769"/>
    </source>
</evidence>
<dbReference type="InParanoid" id="K3WIH7"/>
<dbReference type="VEuPathDB" id="FungiDB:PYU1_G004758"/>
<evidence type="ECO:0000256" key="2">
    <source>
        <dbReference type="ARBA" id="ARBA00004613"/>
    </source>
</evidence>
<sequence length="59" mass="6491">MVKLRCALVGVQRSVIPVDIEVPQSVEELKEAITEKGNCRITCDADELKLYLAKKDGAC</sequence>